<comment type="catalytic activity">
    <reaction evidence="1 7">
        <text>L-glutamate = D-glutamate</text>
        <dbReference type="Rhea" id="RHEA:12813"/>
        <dbReference type="ChEBI" id="CHEBI:29985"/>
        <dbReference type="ChEBI" id="CHEBI:29986"/>
        <dbReference type="EC" id="5.1.1.3"/>
    </reaction>
</comment>
<dbReference type="Gene3D" id="3.40.50.1860">
    <property type="match status" value="2"/>
</dbReference>
<dbReference type="EMBL" id="CP019344">
    <property type="protein sequence ID" value="ARN78842.1"/>
    <property type="molecule type" value="Genomic_DNA"/>
</dbReference>
<keyword evidence="4 7" id="KW-0573">Peptidoglycan synthesis</keyword>
<name>A0A1W6MMQ8_9FLAO</name>
<dbReference type="GO" id="GO:0008881">
    <property type="term" value="F:glutamate racemase activity"/>
    <property type="evidence" value="ECO:0007669"/>
    <property type="project" value="UniProtKB-UniRule"/>
</dbReference>
<evidence type="ECO:0000256" key="7">
    <source>
        <dbReference type="HAMAP-Rule" id="MF_00258"/>
    </source>
</evidence>
<accession>A0A1W6MMQ8</accession>
<comment type="function">
    <text evidence="7">Provides the (R)-glutamate required for cell wall biosynthesis.</text>
</comment>
<feature type="binding site" evidence="7">
    <location>
        <begin position="74"/>
        <end position="75"/>
    </location>
    <ligand>
        <name>substrate</name>
    </ligand>
</feature>
<dbReference type="HAMAP" id="MF_00258">
    <property type="entry name" value="Glu_racemase"/>
    <property type="match status" value="1"/>
</dbReference>
<dbReference type="STRING" id="331648.BST97_13045"/>
<dbReference type="GO" id="GO:0008360">
    <property type="term" value="P:regulation of cell shape"/>
    <property type="evidence" value="ECO:0007669"/>
    <property type="project" value="UniProtKB-KW"/>
</dbReference>
<evidence type="ECO:0000313" key="8">
    <source>
        <dbReference type="EMBL" id="ARN78842.1"/>
    </source>
</evidence>
<reference evidence="8 9" key="1">
    <citation type="submission" date="2016-11" db="EMBL/GenBank/DDBJ databases">
        <title>Trade-off between light-utilization and light-protection in marine flavobacteria.</title>
        <authorList>
            <person name="Kumagai Y."/>
        </authorList>
    </citation>
    <scope>NUCLEOTIDE SEQUENCE [LARGE SCALE GENOMIC DNA]</scope>
    <source>
        <strain evidence="8 9">JCM 13191</strain>
    </source>
</reference>
<dbReference type="InterPro" id="IPR004391">
    <property type="entry name" value="Glu_race"/>
</dbReference>
<evidence type="ECO:0000256" key="3">
    <source>
        <dbReference type="ARBA" id="ARBA00022960"/>
    </source>
</evidence>
<dbReference type="InterPro" id="IPR001920">
    <property type="entry name" value="Asp/Glu_race"/>
</dbReference>
<dbReference type="OrthoDB" id="9801055at2"/>
<keyword evidence="9" id="KW-1185">Reference proteome</keyword>
<dbReference type="SUPFAM" id="SSF53681">
    <property type="entry name" value="Aspartate/glutamate racemase"/>
    <property type="match status" value="2"/>
</dbReference>
<evidence type="ECO:0000256" key="2">
    <source>
        <dbReference type="ARBA" id="ARBA00013090"/>
    </source>
</evidence>
<dbReference type="PROSITE" id="PS00923">
    <property type="entry name" value="ASP_GLU_RACEMASE_1"/>
    <property type="match status" value="1"/>
</dbReference>
<protein>
    <recommendedName>
        <fullName evidence="2 7">Glutamate racemase</fullName>
        <ecNumber evidence="2 7">5.1.1.3</ecNumber>
    </recommendedName>
</protein>
<dbReference type="GO" id="GO:0071555">
    <property type="term" value="P:cell wall organization"/>
    <property type="evidence" value="ECO:0007669"/>
    <property type="project" value="UniProtKB-KW"/>
</dbReference>
<organism evidence="8 9">
    <name type="scientific">Nonlabens spongiae</name>
    <dbReference type="NCBI Taxonomy" id="331648"/>
    <lineage>
        <taxon>Bacteria</taxon>
        <taxon>Pseudomonadati</taxon>
        <taxon>Bacteroidota</taxon>
        <taxon>Flavobacteriia</taxon>
        <taxon>Flavobacteriales</taxon>
        <taxon>Flavobacteriaceae</taxon>
        <taxon>Nonlabens</taxon>
    </lineage>
</organism>
<dbReference type="UniPathway" id="UPA00219"/>
<evidence type="ECO:0000256" key="4">
    <source>
        <dbReference type="ARBA" id="ARBA00022984"/>
    </source>
</evidence>
<dbReference type="RefSeq" id="WP_085767648.1">
    <property type="nucleotide sequence ID" value="NZ_CP019344.1"/>
</dbReference>
<evidence type="ECO:0000256" key="1">
    <source>
        <dbReference type="ARBA" id="ARBA00001602"/>
    </source>
</evidence>
<dbReference type="PANTHER" id="PTHR21198">
    <property type="entry name" value="GLUTAMATE RACEMASE"/>
    <property type="match status" value="1"/>
</dbReference>
<keyword evidence="5 7" id="KW-0413">Isomerase</keyword>
<dbReference type="EC" id="5.1.1.3" evidence="2 7"/>
<keyword evidence="3 7" id="KW-0133">Cell shape</keyword>
<proteinExistence type="inferred from homology"/>
<sequence length="261" mass="29091">MDKRPIGFFDSGVGGTSVWQEVVQLLPHEDTIYLADSKHAPYGRKSKERIIELSVKNTEFLLERNCKLIVVPCNTATTNAIKYLRENYDVPFIGIEPAIKPAALNSDTKKVGILATKGTLSSELFNKTQREFAMDVNTIEIVGTGIVELIEAGRKDSPEMRDLLIGITEPFMISGIDYLVLGCSHYPYIKHILAELLPARVRIIDSGVAVARQTMNVLKKHHLLNLSDEKGSHLLYSNLDTQTLESLTSAIENKTVSYLNF</sequence>
<evidence type="ECO:0000256" key="6">
    <source>
        <dbReference type="ARBA" id="ARBA00023316"/>
    </source>
</evidence>
<dbReference type="NCBIfam" id="TIGR00067">
    <property type="entry name" value="glut_race"/>
    <property type="match status" value="1"/>
</dbReference>
<dbReference type="AlphaFoldDB" id="A0A1W6MMQ8"/>
<evidence type="ECO:0000313" key="9">
    <source>
        <dbReference type="Proteomes" id="UP000193431"/>
    </source>
</evidence>
<feature type="active site" description="Proton donor/acceptor" evidence="7">
    <location>
        <position position="73"/>
    </location>
</feature>
<comment type="caution">
    <text evidence="7">Lacks conserved residue(s) required for the propagation of feature annotation.</text>
</comment>
<comment type="similarity">
    <text evidence="7">Belongs to the aspartate/glutamate racemases family.</text>
</comment>
<dbReference type="Proteomes" id="UP000193431">
    <property type="component" value="Chromosome"/>
</dbReference>
<dbReference type="PANTHER" id="PTHR21198:SF3">
    <property type="entry name" value="GLUTAMATE RACEMASE"/>
    <property type="match status" value="1"/>
</dbReference>
<feature type="binding site" evidence="7">
    <location>
        <begin position="10"/>
        <end position="11"/>
    </location>
    <ligand>
        <name>substrate</name>
    </ligand>
</feature>
<comment type="pathway">
    <text evidence="7">Cell wall biogenesis; peptidoglycan biosynthesis.</text>
</comment>
<dbReference type="Pfam" id="PF01177">
    <property type="entry name" value="Asp_Glu_race"/>
    <property type="match status" value="1"/>
</dbReference>
<dbReference type="InterPro" id="IPR015942">
    <property type="entry name" value="Asp/Glu/hydantoin_racemase"/>
</dbReference>
<dbReference type="InterPro" id="IPR018187">
    <property type="entry name" value="Asp/Glu_racemase_AS_1"/>
</dbReference>
<feature type="active site" description="Proton donor/acceptor" evidence="7">
    <location>
        <position position="183"/>
    </location>
</feature>
<keyword evidence="6 7" id="KW-0961">Cell wall biogenesis/degradation</keyword>
<evidence type="ECO:0000256" key="5">
    <source>
        <dbReference type="ARBA" id="ARBA00023235"/>
    </source>
</evidence>
<feature type="binding site" evidence="7">
    <location>
        <begin position="42"/>
        <end position="43"/>
    </location>
    <ligand>
        <name>substrate</name>
    </ligand>
</feature>
<gene>
    <name evidence="7" type="primary">murI</name>
    <name evidence="8" type="ORF">BST97_13045</name>
</gene>
<dbReference type="GO" id="GO:0009252">
    <property type="term" value="P:peptidoglycan biosynthetic process"/>
    <property type="evidence" value="ECO:0007669"/>
    <property type="project" value="UniProtKB-UniRule"/>
</dbReference>